<evidence type="ECO:0000313" key="2">
    <source>
        <dbReference type="Proteomes" id="UP000199161"/>
    </source>
</evidence>
<organism evidence="1 2">
    <name type="scientific">Natronobacterium haloterrestre</name>
    <name type="common">Halobiforma haloterrestris</name>
    <dbReference type="NCBI Taxonomy" id="148448"/>
    <lineage>
        <taxon>Archaea</taxon>
        <taxon>Methanobacteriati</taxon>
        <taxon>Methanobacteriota</taxon>
        <taxon>Stenosarchaea group</taxon>
        <taxon>Halobacteria</taxon>
        <taxon>Halobacteriales</taxon>
        <taxon>Natrialbaceae</taxon>
        <taxon>Natronobacterium</taxon>
    </lineage>
</organism>
<keyword evidence="2" id="KW-1185">Reference proteome</keyword>
<reference evidence="2" key="1">
    <citation type="submission" date="2016-10" db="EMBL/GenBank/DDBJ databases">
        <authorList>
            <person name="Varghese N."/>
            <person name="Submissions S."/>
        </authorList>
    </citation>
    <scope>NUCLEOTIDE SEQUENCE [LARGE SCALE GENOMIC DNA]</scope>
    <source>
        <strain evidence="2">DSM 13078</strain>
    </source>
</reference>
<sequence length="204" mass="22427">MLRPLAIGFAVLEILAPERIVGPAERLAFENPDDGRLRPWTLPIARLEGLAFLWLLVRPNRDPNRNQDRGLSGLQSPLGAFGAVLALAPRTTLEFFLDVAYENAADLEVKPWVVPATRLLGALYLAVGLFAARADAPEDDREKGNYPASVESRARIVSTIDSWDGRASINVRMPSARVSASRTGRPVRKTSFSGSWFHRQPAEA</sequence>
<proteinExistence type="predicted"/>
<dbReference type="EMBL" id="FOKW01000005">
    <property type="protein sequence ID" value="SFC20195.1"/>
    <property type="molecule type" value="Genomic_DNA"/>
</dbReference>
<protein>
    <submittedName>
        <fullName evidence="1">Uncharacterized protein</fullName>
    </submittedName>
</protein>
<evidence type="ECO:0000313" key="1">
    <source>
        <dbReference type="EMBL" id="SFC20195.1"/>
    </source>
</evidence>
<gene>
    <name evidence="1" type="ORF">SAMN05444422_105253</name>
</gene>
<dbReference type="Proteomes" id="UP000199161">
    <property type="component" value="Unassembled WGS sequence"/>
</dbReference>
<name>A0A1I1H911_NATHA</name>
<accession>A0A1I1H911</accession>
<dbReference type="AlphaFoldDB" id="A0A1I1H911"/>